<feature type="domain" description="HD" evidence="11">
    <location>
        <begin position="67"/>
        <end position="209"/>
    </location>
</feature>
<evidence type="ECO:0000313" key="13">
    <source>
        <dbReference type="Proteomes" id="UP000838756"/>
    </source>
</evidence>
<comment type="pathway">
    <text evidence="2">Cofactor biosynthesis; riboflavin biosynthesis; 5-amino-6-(D-ribitylamino)uracil from GTP: step 3/4.</text>
</comment>
<dbReference type="NCBIfam" id="TIGR01353">
    <property type="entry name" value="dGTP_triPase"/>
    <property type="match status" value="1"/>
</dbReference>
<dbReference type="HAMAP" id="MF_01212">
    <property type="entry name" value="dGTPase_type2"/>
    <property type="match status" value="1"/>
</dbReference>
<dbReference type="InterPro" id="IPR011549">
    <property type="entry name" value="RibD_C"/>
</dbReference>
<dbReference type="EMBL" id="CAKXAJ010005785">
    <property type="protein sequence ID" value="CAH2209367.1"/>
    <property type="molecule type" value="Genomic_DNA"/>
</dbReference>
<dbReference type="SUPFAM" id="SSF53927">
    <property type="entry name" value="Cytidine deaminase-like"/>
    <property type="match status" value="1"/>
</dbReference>
<dbReference type="GO" id="GO:0008270">
    <property type="term" value="F:zinc ion binding"/>
    <property type="evidence" value="ECO:0007669"/>
    <property type="project" value="InterPro"/>
</dbReference>
<dbReference type="InterPro" id="IPR050765">
    <property type="entry name" value="Riboflavin_Biosynth_HTPR"/>
</dbReference>
<feature type="domain" description="CMP/dCMP-type deaminase" evidence="10">
    <location>
        <begin position="359"/>
        <end position="478"/>
    </location>
</feature>
<dbReference type="PANTHER" id="PTHR38011:SF7">
    <property type="entry name" value="2,5-DIAMINO-6-RIBOSYLAMINO-4(3H)-PYRIMIDINONE 5'-PHOSPHATE REDUCTASE"/>
    <property type="match status" value="1"/>
</dbReference>
<dbReference type="OrthoDB" id="448305at2759"/>
<dbReference type="PANTHER" id="PTHR38011">
    <property type="entry name" value="DIHYDROFOLATE REDUCTASE FAMILY PROTEIN (AFU_ORTHOLOGUE AFUA_8G06820)"/>
    <property type="match status" value="1"/>
</dbReference>
<dbReference type="Proteomes" id="UP000838756">
    <property type="component" value="Unassembled WGS sequence"/>
</dbReference>
<dbReference type="Pfam" id="PF01966">
    <property type="entry name" value="HD"/>
    <property type="match status" value="1"/>
</dbReference>
<dbReference type="Gene3D" id="3.40.430.10">
    <property type="entry name" value="Dihydrofolate Reductase, subunit A"/>
    <property type="match status" value="1"/>
</dbReference>
<comment type="pathway">
    <text evidence="1">Cofactor biosynthesis; riboflavin biosynthesis; 5-amino-6-(D-ribitylamino)uracil from GTP: step 2/4.</text>
</comment>
<dbReference type="InterPro" id="IPR002734">
    <property type="entry name" value="RibDG_C"/>
</dbReference>
<dbReference type="GO" id="GO:0009231">
    <property type="term" value="P:riboflavin biosynthetic process"/>
    <property type="evidence" value="ECO:0007669"/>
    <property type="project" value="UniProtKB-KW"/>
</dbReference>
<dbReference type="GO" id="GO:0016793">
    <property type="term" value="F:triphosphoric monoester hydrolase activity"/>
    <property type="evidence" value="ECO:0007669"/>
    <property type="project" value="InterPro"/>
</dbReference>
<dbReference type="InterPro" id="IPR016193">
    <property type="entry name" value="Cytidine_deaminase-like"/>
</dbReference>
<evidence type="ECO:0000256" key="8">
    <source>
        <dbReference type="ARBA" id="ARBA00023002"/>
    </source>
</evidence>
<dbReference type="InterPro" id="IPR026875">
    <property type="entry name" value="PHydrolase_assoc_dom"/>
</dbReference>
<dbReference type="InterPro" id="IPR006261">
    <property type="entry name" value="dGTPase"/>
</dbReference>
<dbReference type="CDD" id="cd01284">
    <property type="entry name" value="Riboflavin_deaminase-reductase"/>
    <property type="match status" value="1"/>
</dbReference>
<dbReference type="Gene3D" id="3.40.140.10">
    <property type="entry name" value="Cytidine Deaminase, domain 2"/>
    <property type="match status" value="1"/>
</dbReference>
<dbReference type="CDD" id="cd00077">
    <property type="entry name" value="HDc"/>
    <property type="match status" value="1"/>
</dbReference>
<evidence type="ECO:0000256" key="4">
    <source>
        <dbReference type="ARBA" id="ARBA00022723"/>
    </source>
</evidence>
<evidence type="ECO:0000313" key="12">
    <source>
        <dbReference type="EMBL" id="CAH2209367.1"/>
    </source>
</evidence>
<dbReference type="NCBIfam" id="TIGR00227">
    <property type="entry name" value="ribD_Cterm"/>
    <property type="match status" value="1"/>
</dbReference>
<dbReference type="InterPro" id="IPR006674">
    <property type="entry name" value="HD_domain"/>
</dbReference>
<dbReference type="NCBIfam" id="NF002326">
    <property type="entry name" value="PRK01286.1-1"/>
    <property type="match status" value="1"/>
</dbReference>
<dbReference type="InterPro" id="IPR002125">
    <property type="entry name" value="CMP_dCMP_dom"/>
</dbReference>
<dbReference type="Pfam" id="PF13286">
    <property type="entry name" value="HD_assoc"/>
    <property type="match status" value="1"/>
</dbReference>
<dbReference type="InterPro" id="IPR024072">
    <property type="entry name" value="DHFR-like_dom_sf"/>
</dbReference>
<dbReference type="Pfam" id="PF00383">
    <property type="entry name" value="dCMP_cyt_deam_1"/>
    <property type="match status" value="1"/>
</dbReference>
<name>A0A8S4QIF6_9NEOP</name>
<keyword evidence="9" id="KW-0511">Multifunctional enzyme</keyword>
<keyword evidence="8" id="KW-0560">Oxidoreductase</keyword>
<dbReference type="InterPro" id="IPR023023">
    <property type="entry name" value="dNTPase_2"/>
</dbReference>
<evidence type="ECO:0000256" key="2">
    <source>
        <dbReference type="ARBA" id="ARBA00004910"/>
    </source>
</evidence>
<evidence type="ECO:0000256" key="3">
    <source>
        <dbReference type="ARBA" id="ARBA00022619"/>
    </source>
</evidence>
<dbReference type="PROSITE" id="PS51831">
    <property type="entry name" value="HD"/>
    <property type="match status" value="1"/>
</dbReference>
<keyword evidence="4" id="KW-0479">Metal-binding</keyword>
<dbReference type="Gene3D" id="1.10.3210.10">
    <property type="entry name" value="Hypothetical protein af1432"/>
    <property type="match status" value="1"/>
</dbReference>
<evidence type="ECO:0000259" key="10">
    <source>
        <dbReference type="PROSITE" id="PS51747"/>
    </source>
</evidence>
<evidence type="ECO:0000256" key="5">
    <source>
        <dbReference type="ARBA" id="ARBA00022801"/>
    </source>
</evidence>
<gene>
    <name evidence="12" type="primary">jg24862</name>
    <name evidence="12" type="ORF">PAEG_LOCUS1766</name>
</gene>
<proteinExistence type="inferred from homology"/>
<dbReference type="SUPFAM" id="SSF109604">
    <property type="entry name" value="HD-domain/PDEase-like"/>
    <property type="match status" value="1"/>
</dbReference>
<accession>A0A8S4QIF6</accession>
<sequence length="715" mass="80685">MSNNNFLLSYACFPNKTKGRNFKEPEDENRSCFQRDRDRIIHSNAFRKLGYKTQVFINYEHDYYRTRLTHSLEVAQIARSIARRLRLDEDITECIALAHDLGHPPFGHTGENALVQIDNEKYKFDHNVQAIRILTYLEQKHADFNGMNLSWEVIEGVAKHNGPLLGQNTVSHTNNQLLLEYNEKYDLKLEEFSSLEAQVASIADDIAYSVHDLDDALRANLVITEDLLDVPLIGKMFKEVKSEYSELAQSKLIHESLSRTIGIMINDVVFQTERNIKDHKIKSVEDVRGLNTMLVTFSPEIANATKEMKKFNMEKIYRSYKLTRTMNKAKRIVQELFQCFYENPRLLPTEWNKLACESQRSVIICDYISEKSLGSVAPNPAVGCIIVKNGMVIGEGYTGIGGRPHAEVVALQNAKDLTHGATMYVTLEPCCHFGVTEPCTAEIIKSGIKRVVIAAIDPDSRVSGGGIKALKEAGIEVEQGIMQKEAEVLNVGFFTTKEFHRPFIACKIATTLDGKIATFTGDSKWITSEDTRNWVHELRAKYDAIMIGSSTLINDDPLLTCRLPGLEDRSPIRLIIDSQGKLKEEHNIAKTADKITTWVITNNKVKKKIKNINYLVVNSNNAGKVCLKDMASKLVSEIGITRLLVEGGGVLITELLKHNLIDRLIICRSGKILGNDATPFIGDLGIQSINNCYRFKKTEVIDFDEDVVELWDRLL</sequence>
<dbReference type="PROSITE" id="PS51747">
    <property type="entry name" value="CYT_DCMP_DEAMINASES_2"/>
    <property type="match status" value="1"/>
</dbReference>
<keyword evidence="6" id="KW-0862">Zinc</keyword>
<dbReference type="GO" id="GO:0050661">
    <property type="term" value="F:NADP binding"/>
    <property type="evidence" value="ECO:0007669"/>
    <property type="project" value="InterPro"/>
</dbReference>
<organism evidence="12 13">
    <name type="scientific">Pararge aegeria aegeria</name>
    <dbReference type="NCBI Taxonomy" id="348720"/>
    <lineage>
        <taxon>Eukaryota</taxon>
        <taxon>Metazoa</taxon>
        <taxon>Ecdysozoa</taxon>
        <taxon>Arthropoda</taxon>
        <taxon>Hexapoda</taxon>
        <taxon>Insecta</taxon>
        <taxon>Pterygota</taxon>
        <taxon>Neoptera</taxon>
        <taxon>Endopterygota</taxon>
        <taxon>Lepidoptera</taxon>
        <taxon>Glossata</taxon>
        <taxon>Ditrysia</taxon>
        <taxon>Papilionoidea</taxon>
        <taxon>Nymphalidae</taxon>
        <taxon>Satyrinae</taxon>
        <taxon>Satyrini</taxon>
        <taxon>Parargina</taxon>
        <taxon>Pararge</taxon>
    </lineage>
</organism>
<keyword evidence="3" id="KW-0686">Riboflavin biosynthesis</keyword>
<dbReference type="InterPro" id="IPR003607">
    <property type="entry name" value="HD/PDEase_dom"/>
</dbReference>
<evidence type="ECO:0000256" key="6">
    <source>
        <dbReference type="ARBA" id="ARBA00022833"/>
    </source>
</evidence>
<dbReference type="SMART" id="SM00471">
    <property type="entry name" value="HDc"/>
    <property type="match status" value="1"/>
</dbReference>
<dbReference type="AlphaFoldDB" id="A0A8S4QIF6"/>
<keyword evidence="5" id="KW-0378">Hydrolase</keyword>
<evidence type="ECO:0000256" key="1">
    <source>
        <dbReference type="ARBA" id="ARBA00004882"/>
    </source>
</evidence>
<protein>
    <submittedName>
        <fullName evidence="12">Jg24862 protein</fullName>
    </submittedName>
</protein>
<dbReference type="Pfam" id="PF01872">
    <property type="entry name" value="RibD_C"/>
    <property type="match status" value="1"/>
</dbReference>
<keyword evidence="7" id="KW-0521">NADP</keyword>
<dbReference type="InterPro" id="IPR016192">
    <property type="entry name" value="APOBEC/CMP_deaminase_Zn-bd"/>
</dbReference>
<reference evidence="12" key="1">
    <citation type="submission" date="2022-03" db="EMBL/GenBank/DDBJ databases">
        <authorList>
            <person name="Lindestad O."/>
        </authorList>
    </citation>
    <scope>NUCLEOTIDE SEQUENCE</scope>
</reference>
<dbReference type="SUPFAM" id="SSF53597">
    <property type="entry name" value="Dihydrofolate reductase-like"/>
    <property type="match status" value="1"/>
</dbReference>
<comment type="caution">
    <text evidence="12">The sequence shown here is derived from an EMBL/GenBank/DDBJ whole genome shotgun (WGS) entry which is preliminary data.</text>
</comment>
<dbReference type="GO" id="GO:0008703">
    <property type="term" value="F:5-amino-6-(5-phosphoribosylamino)uracil reductase activity"/>
    <property type="evidence" value="ECO:0007669"/>
    <property type="project" value="InterPro"/>
</dbReference>
<dbReference type="PROSITE" id="PS00903">
    <property type="entry name" value="CYT_DCMP_DEAMINASES_1"/>
    <property type="match status" value="1"/>
</dbReference>
<keyword evidence="13" id="KW-1185">Reference proteome</keyword>
<dbReference type="GO" id="GO:0008835">
    <property type="term" value="F:diaminohydroxyphosphoribosylaminopyrimidine deaminase activity"/>
    <property type="evidence" value="ECO:0007669"/>
    <property type="project" value="InterPro"/>
</dbReference>
<dbReference type="NCBIfam" id="TIGR00326">
    <property type="entry name" value="eubact_ribD"/>
    <property type="match status" value="1"/>
</dbReference>
<evidence type="ECO:0000256" key="9">
    <source>
        <dbReference type="ARBA" id="ARBA00023268"/>
    </source>
</evidence>
<dbReference type="InterPro" id="IPR004794">
    <property type="entry name" value="Eubact_RibD"/>
</dbReference>
<evidence type="ECO:0000259" key="11">
    <source>
        <dbReference type="PROSITE" id="PS51831"/>
    </source>
</evidence>
<evidence type="ECO:0000256" key="7">
    <source>
        <dbReference type="ARBA" id="ARBA00022857"/>
    </source>
</evidence>